<dbReference type="Gene3D" id="3.40.50.1360">
    <property type="match status" value="1"/>
</dbReference>
<dbReference type="InterPro" id="IPR037171">
    <property type="entry name" value="NagB/RpiA_transferase-like"/>
</dbReference>
<gene>
    <name evidence="1" type="ORF">S01H1_21817</name>
</gene>
<dbReference type="AlphaFoldDB" id="X0VAV4"/>
<sequence>MTQGMAAARDYADMSRRAAEHVYRFIEATPRAVIALPTGETPRLMYSLLIEAL</sequence>
<protein>
    <recommendedName>
        <fullName evidence="2">Glucosamine/galactosamine-6-phosphate isomerase domain-containing protein</fullName>
    </recommendedName>
</protein>
<reference evidence="1" key="1">
    <citation type="journal article" date="2014" name="Front. Microbiol.">
        <title>High frequency of phylogenetically diverse reductive dehalogenase-homologous genes in deep subseafloor sedimentary metagenomes.</title>
        <authorList>
            <person name="Kawai M."/>
            <person name="Futagami T."/>
            <person name="Toyoda A."/>
            <person name="Takaki Y."/>
            <person name="Nishi S."/>
            <person name="Hori S."/>
            <person name="Arai W."/>
            <person name="Tsubouchi T."/>
            <person name="Morono Y."/>
            <person name="Uchiyama I."/>
            <person name="Ito T."/>
            <person name="Fujiyama A."/>
            <person name="Inagaki F."/>
            <person name="Takami H."/>
        </authorList>
    </citation>
    <scope>NUCLEOTIDE SEQUENCE</scope>
    <source>
        <strain evidence="1">Expedition CK06-06</strain>
    </source>
</reference>
<accession>X0VAV4</accession>
<dbReference type="SUPFAM" id="SSF100950">
    <property type="entry name" value="NagB/RpiA/CoA transferase-like"/>
    <property type="match status" value="1"/>
</dbReference>
<proteinExistence type="predicted"/>
<feature type="non-terminal residue" evidence="1">
    <location>
        <position position="53"/>
    </location>
</feature>
<evidence type="ECO:0000313" key="1">
    <source>
        <dbReference type="EMBL" id="GAF97745.1"/>
    </source>
</evidence>
<name>X0VAV4_9ZZZZ</name>
<comment type="caution">
    <text evidence="1">The sequence shown here is derived from an EMBL/GenBank/DDBJ whole genome shotgun (WGS) entry which is preliminary data.</text>
</comment>
<evidence type="ECO:0008006" key="2">
    <source>
        <dbReference type="Google" id="ProtNLM"/>
    </source>
</evidence>
<dbReference type="EMBL" id="BARS01012173">
    <property type="protein sequence ID" value="GAF97745.1"/>
    <property type="molecule type" value="Genomic_DNA"/>
</dbReference>
<organism evidence="1">
    <name type="scientific">marine sediment metagenome</name>
    <dbReference type="NCBI Taxonomy" id="412755"/>
    <lineage>
        <taxon>unclassified sequences</taxon>
        <taxon>metagenomes</taxon>
        <taxon>ecological metagenomes</taxon>
    </lineage>
</organism>